<reference evidence="1 2" key="1">
    <citation type="submission" date="2024-11" db="EMBL/GenBank/DDBJ databases">
        <title>Chromosome-level genome assembly of the freshwater bivalve Anodonta woodiana.</title>
        <authorList>
            <person name="Chen X."/>
        </authorList>
    </citation>
    <scope>NUCLEOTIDE SEQUENCE [LARGE SCALE GENOMIC DNA]</scope>
    <source>
        <strain evidence="1">MN2024</strain>
        <tissue evidence="1">Gills</tissue>
    </source>
</reference>
<evidence type="ECO:0000313" key="1">
    <source>
        <dbReference type="EMBL" id="KAL3883506.1"/>
    </source>
</evidence>
<gene>
    <name evidence="1" type="ORF">ACJMK2_029762</name>
</gene>
<comment type="caution">
    <text evidence="1">The sequence shown here is derived from an EMBL/GenBank/DDBJ whole genome shotgun (WGS) entry which is preliminary data.</text>
</comment>
<evidence type="ECO:0000313" key="2">
    <source>
        <dbReference type="Proteomes" id="UP001634394"/>
    </source>
</evidence>
<dbReference type="Proteomes" id="UP001634394">
    <property type="component" value="Unassembled WGS sequence"/>
</dbReference>
<organism evidence="1 2">
    <name type="scientific">Sinanodonta woodiana</name>
    <name type="common">Chinese pond mussel</name>
    <name type="synonym">Anodonta woodiana</name>
    <dbReference type="NCBI Taxonomy" id="1069815"/>
    <lineage>
        <taxon>Eukaryota</taxon>
        <taxon>Metazoa</taxon>
        <taxon>Spiralia</taxon>
        <taxon>Lophotrochozoa</taxon>
        <taxon>Mollusca</taxon>
        <taxon>Bivalvia</taxon>
        <taxon>Autobranchia</taxon>
        <taxon>Heteroconchia</taxon>
        <taxon>Palaeoheterodonta</taxon>
        <taxon>Unionida</taxon>
        <taxon>Unionoidea</taxon>
        <taxon>Unionidae</taxon>
        <taxon>Unioninae</taxon>
        <taxon>Sinanodonta</taxon>
    </lineage>
</organism>
<dbReference type="AlphaFoldDB" id="A0ABD3XB59"/>
<accession>A0ABD3XB59</accession>
<name>A0ABD3XB59_SINWO</name>
<keyword evidence="2" id="KW-1185">Reference proteome</keyword>
<sequence>MEIDVDRSSISKLRIRRFVEEHPAWSKYNSNIIKTHRHQIAEHDQKVSPVYFRAPHPPYYRNQMRQRFILTNEPISENKWKPEIKLPSLKRKSTAKPASMLITKVSSTRHPVSTSRRLHRRPLVSPVVPLPSDDNYFHALADEIDLRPIAFDRHAKSITFYSTHFPLILTQCFGKERAKSEPKGLFTSFEARNEVVERKMYLNDRLQELDTMVNKMEEETEDVKFNTELRSTVFNPIEWQFVRIDPVSLYRRFTMEMIFEDRSLALIEKGNKYKGLSESEKKKRVSFKIFE</sequence>
<dbReference type="EMBL" id="JBJQND010000003">
    <property type="protein sequence ID" value="KAL3883506.1"/>
    <property type="molecule type" value="Genomic_DNA"/>
</dbReference>
<protein>
    <submittedName>
        <fullName evidence="1">Uncharacterized protein</fullName>
    </submittedName>
</protein>
<proteinExistence type="predicted"/>